<feature type="binding site" evidence="1">
    <location>
        <position position="209"/>
    </location>
    <ligand>
        <name>Mg(2+)</name>
        <dbReference type="ChEBI" id="CHEBI:18420"/>
        <label>1</label>
        <note>catalytic</note>
    </ligand>
</feature>
<dbReference type="Pfam" id="PF00459">
    <property type="entry name" value="Inositol_P"/>
    <property type="match status" value="1"/>
</dbReference>
<dbReference type="OrthoDB" id="9772456at2"/>
<keyword evidence="1" id="KW-0460">Magnesium</keyword>
<dbReference type="PATRIC" id="fig|176280.10.peg.1841"/>
<dbReference type="AlphaFoldDB" id="A0A0H2VHP9"/>
<gene>
    <name evidence="2" type="ordered locus">SE_1884</name>
</gene>
<organism evidence="2 3">
    <name type="scientific">Staphylococcus epidermidis (strain ATCC 12228 / FDA PCI 1200)</name>
    <dbReference type="NCBI Taxonomy" id="176280"/>
    <lineage>
        <taxon>Bacteria</taxon>
        <taxon>Bacillati</taxon>
        <taxon>Bacillota</taxon>
        <taxon>Bacilli</taxon>
        <taxon>Bacillales</taxon>
        <taxon>Staphylococcaceae</taxon>
        <taxon>Staphylococcus</taxon>
    </lineage>
</organism>
<evidence type="ECO:0000313" key="3">
    <source>
        <dbReference type="Proteomes" id="UP000001411"/>
    </source>
</evidence>
<comment type="cofactor">
    <cofactor evidence="1">
        <name>Mg(2+)</name>
        <dbReference type="ChEBI" id="CHEBI:18420"/>
    </cofactor>
</comment>
<dbReference type="PRINTS" id="PR00377">
    <property type="entry name" value="IMPHPHTASES"/>
</dbReference>
<dbReference type="eggNOG" id="COG0483">
    <property type="taxonomic scope" value="Bacteria"/>
</dbReference>
<evidence type="ECO:0000256" key="1">
    <source>
        <dbReference type="PIRSR" id="PIRSR600760-2"/>
    </source>
</evidence>
<dbReference type="GO" id="GO:0007165">
    <property type="term" value="P:signal transduction"/>
    <property type="evidence" value="ECO:0007669"/>
    <property type="project" value="TreeGrafter"/>
</dbReference>
<dbReference type="Gene3D" id="3.40.190.80">
    <property type="match status" value="1"/>
</dbReference>
<dbReference type="Proteomes" id="UP000001411">
    <property type="component" value="Chromosome"/>
</dbReference>
<keyword evidence="1" id="KW-0479">Metal-binding</keyword>
<name>A0A0H2VHP9_STAES</name>
<feature type="binding site" evidence="1">
    <location>
        <position position="90"/>
    </location>
    <ligand>
        <name>Mg(2+)</name>
        <dbReference type="ChEBI" id="CHEBI:18420"/>
        <label>2</label>
    </ligand>
</feature>
<dbReference type="PANTHER" id="PTHR20854:SF4">
    <property type="entry name" value="INOSITOL-1-MONOPHOSPHATASE-RELATED"/>
    <property type="match status" value="1"/>
</dbReference>
<dbReference type="GO" id="GO:0006020">
    <property type="term" value="P:inositol metabolic process"/>
    <property type="evidence" value="ECO:0007669"/>
    <property type="project" value="TreeGrafter"/>
</dbReference>
<dbReference type="SUPFAM" id="SSF56655">
    <property type="entry name" value="Carbohydrate phosphatase"/>
    <property type="match status" value="1"/>
</dbReference>
<reference evidence="2 3" key="1">
    <citation type="journal article" date="2003" name="Mol. Microbiol.">
        <title>Genome-based analysis of virulence genes in a non-biofilm-forming Staphylococcus epidermidis strain (ATCC 12228).</title>
        <authorList>
            <person name="Zhang Y.Q."/>
            <person name="Ren S.X."/>
            <person name="Li H.L."/>
            <person name="Wang Y.X."/>
            <person name="Fu G."/>
            <person name="Yang J."/>
            <person name="Qin Z.Q."/>
            <person name="Miao Y.G."/>
            <person name="Wang W.Y."/>
            <person name="Chen R.S."/>
            <person name="Shen Y."/>
            <person name="Chen Z."/>
            <person name="Yuan Z.H."/>
            <person name="Zhao G.P."/>
            <person name="Qu D."/>
            <person name="Danchin A."/>
            <person name="Wen Y.M."/>
        </authorList>
    </citation>
    <scope>NUCLEOTIDE SEQUENCE [LARGE SCALE GENOMIC DNA]</scope>
    <source>
        <strain evidence="3">ATCC 12228 / FDA PCI 1200</strain>
    </source>
</reference>
<dbReference type="HOGENOM" id="CLU_044118_6_2_9"/>
<dbReference type="PANTHER" id="PTHR20854">
    <property type="entry name" value="INOSITOL MONOPHOSPHATASE"/>
    <property type="match status" value="1"/>
</dbReference>
<protein>
    <submittedName>
        <fullName evidence="2">Suppressor protein suhB</fullName>
    </submittedName>
</protein>
<feature type="binding site" evidence="1">
    <location>
        <position position="70"/>
    </location>
    <ligand>
        <name>Mg(2+)</name>
        <dbReference type="ChEBI" id="CHEBI:18420"/>
        <label>1</label>
        <note>catalytic</note>
    </ligand>
</feature>
<dbReference type="Gene3D" id="3.30.540.10">
    <property type="entry name" value="Fructose-1,6-Bisphosphatase, subunit A, domain 1"/>
    <property type="match status" value="1"/>
</dbReference>
<proteinExistence type="predicted"/>
<dbReference type="GO" id="GO:0008934">
    <property type="term" value="F:inositol monophosphate 1-phosphatase activity"/>
    <property type="evidence" value="ECO:0007669"/>
    <property type="project" value="TreeGrafter"/>
</dbReference>
<evidence type="ECO:0000313" key="2">
    <source>
        <dbReference type="EMBL" id="AAO05525.1"/>
    </source>
</evidence>
<accession>A0A0H2VHP9</accession>
<dbReference type="InterPro" id="IPR000760">
    <property type="entry name" value="Inositol_monophosphatase-like"/>
</dbReference>
<feature type="binding site" evidence="1">
    <location>
        <position position="91"/>
    </location>
    <ligand>
        <name>Mg(2+)</name>
        <dbReference type="ChEBI" id="CHEBI:18420"/>
        <label>1</label>
        <note>catalytic</note>
    </ligand>
</feature>
<dbReference type="CDD" id="cd01637">
    <property type="entry name" value="IMPase_like"/>
    <property type="match status" value="1"/>
</dbReference>
<dbReference type="GO" id="GO:0046872">
    <property type="term" value="F:metal ion binding"/>
    <property type="evidence" value="ECO:0007669"/>
    <property type="project" value="UniProtKB-KW"/>
</dbReference>
<dbReference type="RefSeq" id="WP_002484998.1">
    <property type="nucleotide sequence ID" value="NC_004461.1"/>
</dbReference>
<sequence>MTELYLKKLDEYICQWIRGLDNIIPRLVEKMETSTKKDRFDLVTNVDKQIQNHFQNFLQEHYPTHQLLAEEKDNSDITPYEGHLWIMDPIDGTSNLVKQQEDYCIIIGYFIDGEPKLSYIYDYPHQRLYRAIAGIGAYENNQLMTMPKRIGLREAIISFKPQVLKEETVQSLFQSAFDFRSIGSCGLDSIRVIKGQFGAHINTNPKPWDISAQFLFARELGLIMTQINGEPLDFSKAGPFIISNPGCYDDMIRILNEGRGYSKSSHHIERG</sequence>
<dbReference type="KEGG" id="sep:SE_1884"/>
<dbReference type="EMBL" id="AE015929">
    <property type="protein sequence ID" value="AAO05525.1"/>
    <property type="molecule type" value="Genomic_DNA"/>
</dbReference>
<feature type="binding site" evidence="1">
    <location>
        <position position="88"/>
    </location>
    <ligand>
        <name>Mg(2+)</name>
        <dbReference type="ChEBI" id="CHEBI:18420"/>
        <label>1</label>
        <note>catalytic</note>
    </ligand>
</feature>